<organism evidence="1">
    <name type="scientific">Hexamita inflata</name>
    <dbReference type="NCBI Taxonomy" id="28002"/>
    <lineage>
        <taxon>Eukaryota</taxon>
        <taxon>Metamonada</taxon>
        <taxon>Diplomonadida</taxon>
        <taxon>Hexamitidae</taxon>
        <taxon>Hexamitinae</taxon>
        <taxon>Hexamita</taxon>
    </lineage>
</organism>
<dbReference type="AlphaFoldDB" id="A0AA86PQJ4"/>
<evidence type="ECO:0000313" key="3">
    <source>
        <dbReference type="Proteomes" id="UP001642409"/>
    </source>
</evidence>
<proteinExistence type="predicted"/>
<name>A0AA86PQJ4_9EUKA</name>
<evidence type="ECO:0000313" key="2">
    <source>
        <dbReference type="EMBL" id="CAL6053582.1"/>
    </source>
</evidence>
<sequence length="194" mass="22630">MIFEPNYPEAVHKRESLACLYDAPKLNLKKHYHIPVNDSVTPQEHPQQMAQLKPRLPLPENRPPETNIFVPHNPQRRFSYPIQPAPFEREIQSRKLHHKAYQPDKVGGLNLPNKESEDMRYHIPKIKVSNAPPTKLLEVITGQQEFQRKGWRKVKSLESEKGVFMPFDKVFGVGHVINATKPDSQKCHYQFKQQ</sequence>
<accession>A0AA86PQJ4</accession>
<comment type="caution">
    <text evidence="1">The sequence shown here is derived from an EMBL/GenBank/DDBJ whole genome shotgun (WGS) entry which is preliminary data.</text>
</comment>
<dbReference type="Proteomes" id="UP001642409">
    <property type="component" value="Unassembled WGS sequence"/>
</dbReference>
<dbReference type="EMBL" id="CATOUU010000667">
    <property type="protein sequence ID" value="CAI9939710.1"/>
    <property type="molecule type" value="Genomic_DNA"/>
</dbReference>
<gene>
    <name evidence="1" type="ORF">HINF_LOCUS27355</name>
    <name evidence="2" type="ORF">HINF_LOCUS45438</name>
</gene>
<reference evidence="1" key="1">
    <citation type="submission" date="2023-06" db="EMBL/GenBank/DDBJ databases">
        <authorList>
            <person name="Kurt Z."/>
        </authorList>
    </citation>
    <scope>NUCLEOTIDE SEQUENCE</scope>
</reference>
<protein>
    <submittedName>
        <fullName evidence="2">Hypothetical_protein</fullName>
    </submittedName>
</protein>
<evidence type="ECO:0000313" key="1">
    <source>
        <dbReference type="EMBL" id="CAI9939710.1"/>
    </source>
</evidence>
<keyword evidence="3" id="KW-1185">Reference proteome</keyword>
<dbReference type="EMBL" id="CAXDID020000197">
    <property type="protein sequence ID" value="CAL6053582.1"/>
    <property type="molecule type" value="Genomic_DNA"/>
</dbReference>
<reference evidence="2 3" key="2">
    <citation type="submission" date="2024-07" db="EMBL/GenBank/DDBJ databases">
        <authorList>
            <person name="Akdeniz Z."/>
        </authorList>
    </citation>
    <scope>NUCLEOTIDE SEQUENCE [LARGE SCALE GENOMIC DNA]</scope>
</reference>